<feature type="signal peptide" evidence="1">
    <location>
        <begin position="1"/>
        <end position="20"/>
    </location>
</feature>
<keyword evidence="3" id="KW-1185">Reference proteome</keyword>
<name>A0A327VI23_9BACT</name>
<accession>A0A327VI23</accession>
<evidence type="ECO:0000313" key="3">
    <source>
        <dbReference type="Proteomes" id="UP000249819"/>
    </source>
</evidence>
<dbReference type="Pfam" id="PF13585">
    <property type="entry name" value="CHU_C"/>
    <property type="match status" value="1"/>
</dbReference>
<evidence type="ECO:0000313" key="2">
    <source>
        <dbReference type="EMBL" id="RAJ73524.1"/>
    </source>
</evidence>
<proteinExistence type="predicted"/>
<keyword evidence="1" id="KW-0732">Signal</keyword>
<dbReference type="Proteomes" id="UP000249819">
    <property type="component" value="Unassembled WGS sequence"/>
</dbReference>
<dbReference type="Pfam" id="PF13573">
    <property type="entry name" value="SprB"/>
    <property type="match status" value="2"/>
</dbReference>
<feature type="chain" id="PRO_5016238929" evidence="1">
    <location>
        <begin position="21"/>
        <end position="511"/>
    </location>
</feature>
<organism evidence="2 3">
    <name type="scientific">Chitinophaga dinghuensis</name>
    <dbReference type="NCBI Taxonomy" id="1539050"/>
    <lineage>
        <taxon>Bacteria</taxon>
        <taxon>Pseudomonadati</taxon>
        <taxon>Bacteroidota</taxon>
        <taxon>Chitinophagia</taxon>
        <taxon>Chitinophagales</taxon>
        <taxon>Chitinophagaceae</taxon>
        <taxon>Chitinophaga</taxon>
    </lineage>
</organism>
<dbReference type="NCBIfam" id="TIGR04131">
    <property type="entry name" value="Bac_Flav_CTERM"/>
    <property type="match status" value="1"/>
</dbReference>
<dbReference type="InterPro" id="IPR026341">
    <property type="entry name" value="T9SS_type_B"/>
</dbReference>
<dbReference type="InterPro" id="IPR025667">
    <property type="entry name" value="SprB_repeat"/>
</dbReference>
<dbReference type="AlphaFoldDB" id="A0A327VI23"/>
<reference evidence="2 3" key="1">
    <citation type="submission" date="2018-06" db="EMBL/GenBank/DDBJ databases">
        <title>Genomic Encyclopedia of Archaeal and Bacterial Type Strains, Phase II (KMG-II): from individual species to whole genera.</title>
        <authorList>
            <person name="Goeker M."/>
        </authorList>
    </citation>
    <scope>NUCLEOTIDE SEQUENCE [LARGE SCALE GENOMIC DNA]</scope>
    <source>
        <strain evidence="2 3">DSM 29821</strain>
    </source>
</reference>
<comment type="caution">
    <text evidence="2">The sequence shown here is derived from an EMBL/GenBank/DDBJ whole genome shotgun (WGS) entry which is preliminary data.</text>
</comment>
<evidence type="ECO:0000256" key="1">
    <source>
        <dbReference type="SAM" id="SignalP"/>
    </source>
</evidence>
<dbReference type="Gene3D" id="2.60.40.740">
    <property type="match status" value="1"/>
</dbReference>
<sequence length="511" mass="56028">MMKTLTALLAVTLLNNPITAQDISLGNPSIEGPPKAGNVPYPWIRAFESPDTQPGYYGISLPASNGKTYAGFILGKRWEEGIFQQLPTPMKAGSYYQVSFDLAFPPKYDTLTLCTGTLAIYGSNSTTEKGDMLWQSGTFNHESWTRYTASFRPEKEYAYILFVPYLPPSCGAKQFTGALIDNISSKLAQVPELRFEQQPTCKGKSTGAIKVIPTGGQPPYSYHWQHGPSTSHLKGLSEGAYTVTVNSANGTSVSRTVNVDAYTLNAKAVPKEPLCHGDANGSLALKPLNGIAPYLYGLGNEVIFQGDSIFSSLRAGTYTFGVADAVGCEMRARTILPEPASLELKNVKLHHVSCTETMDGHIILHISGGTPPYAYSLNHGQWQTDSSFGRLDAGQYQIKVKDQHNCAVAGEVNIIRYIRECAVFMPNAFSPNGDGVNDVFRAKVHDDVHDFRLAVYNRWGELVFESREPESGWDGTFKGQPANTEVYAWVLTYTDSRQQARKQTGSVTLIR</sequence>
<protein>
    <submittedName>
        <fullName evidence="2">Gliding motility-associated-like protein</fullName>
    </submittedName>
</protein>
<dbReference type="EMBL" id="QLMA01000013">
    <property type="protein sequence ID" value="RAJ73524.1"/>
    <property type="molecule type" value="Genomic_DNA"/>
</dbReference>
<dbReference type="RefSeq" id="WP_211324044.1">
    <property type="nucleotide sequence ID" value="NZ_QLMA01000013.1"/>
</dbReference>
<gene>
    <name evidence="2" type="ORF">CLV59_11377</name>
</gene>